<sequence length="137" mass="15701">MDFFVTLFGAFLGGGAVTGVFQWMAKRREHNIKMVEIGLAILREPPRKDGISAARDWGIKLVEKYSGVPFSKKAKEELLRHSLDIKRSLWKGQFATKDDAMLKIIDHLITDRPNTKKYDDLLRENNLRKRAGDAEKD</sequence>
<gene>
    <name evidence="2" type="ORF">H1W37_19500</name>
</gene>
<keyword evidence="1" id="KW-0812">Transmembrane</keyword>
<organism evidence="2 3">
    <name type="scientific">Stappia taiwanensis</name>
    <dbReference type="NCBI Taxonomy" id="992267"/>
    <lineage>
        <taxon>Bacteria</taxon>
        <taxon>Pseudomonadati</taxon>
        <taxon>Pseudomonadota</taxon>
        <taxon>Alphaproteobacteria</taxon>
        <taxon>Hyphomicrobiales</taxon>
        <taxon>Stappiaceae</taxon>
        <taxon>Stappia</taxon>
    </lineage>
</organism>
<dbReference type="EMBL" id="JACEON010000026">
    <property type="protein sequence ID" value="MBA4613849.1"/>
    <property type="molecule type" value="Genomic_DNA"/>
</dbReference>
<evidence type="ECO:0000313" key="2">
    <source>
        <dbReference type="EMBL" id="MBA4613849.1"/>
    </source>
</evidence>
<keyword evidence="1" id="KW-1133">Transmembrane helix</keyword>
<keyword evidence="3" id="KW-1185">Reference proteome</keyword>
<feature type="transmembrane region" description="Helical" evidence="1">
    <location>
        <begin position="6"/>
        <end position="25"/>
    </location>
</feature>
<keyword evidence="1" id="KW-0472">Membrane</keyword>
<name>A0A838XRG9_9HYPH</name>
<evidence type="ECO:0000313" key="3">
    <source>
        <dbReference type="Proteomes" id="UP000559404"/>
    </source>
</evidence>
<dbReference type="RefSeq" id="WP_181762047.1">
    <property type="nucleotide sequence ID" value="NZ_BMCR01000001.1"/>
</dbReference>
<reference evidence="2 3" key="2">
    <citation type="submission" date="2020-08" db="EMBL/GenBank/DDBJ databases">
        <title>Stappia taiwanensis sp. nov., isolated from a coastal thermal spring.</title>
        <authorList>
            <person name="Kampfer P."/>
        </authorList>
    </citation>
    <scope>NUCLEOTIDE SEQUENCE [LARGE SCALE GENOMIC DNA]</scope>
    <source>
        <strain evidence="2 3">DSM 23284</strain>
    </source>
</reference>
<comment type="caution">
    <text evidence="2">The sequence shown here is derived from an EMBL/GenBank/DDBJ whole genome shotgun (WGS) entry which is preliminary data.</text>
</comment>
<proteinExistence type="predicted"/>
<protein>
    <submittedName>
        <fullName evidence="2">Uncharacterized protein</fullName>
    </submittedName>
</protein>
<accession>A0A838XRG9</accession>
<reference evidence="2 3" key="1">
    <citation type="submission" date="2020-07" db="EMBL/GenBank/DDBJ databases">
        <authorList>
            <person name="Li M."/>
        </authorList>
    </citation>
    <scope>NUCLEOTIDE SEQUENCE [LARGE SCALE GENOMIC DNA]</scope>
    <source>
        <strain evidence="2 3">DSM 23284</strain>
    </source>
</reference>
<dbReference type="AlphaFoldDB" id="A0A838XRG9"/>
<dbReference type="Proteomes" id="UP000559404">
    <property type="component" value="Unassembled WGS sequence"/>
</dbReference>
<evidence type="ECO:0000256" key="1">
    <source>
        <dbReference type="SAM" id="Phobius"/>
    </source>
</evidence>